<reference evidence="1 2" key="1">
    <citation type="submission" date="2018-05" db="EMBL/GenBank/DDBJ databases">
        <title>Genomic Encyclopedia of Type Strains, Phase IV (KMG-IV): sequencing the most valuable type-strain genomes for metagenomic binning, comparative biology and taxonomic classification.</title>
        <authorList>
            <person name="Goeker M."/>
        </authorList>
    </citation>
    <scope>NUCLEOTIDE SEQUENCE [LARGE SCALE GENOMIC DNA]</scope>
    <source>
        <strain evidence="1 2">DSM 19579</strain>
    </source>
</reference>
<name>A0A317PHA5_9ENTR</name>
<organism evidence="1 2">
    <name type="scientific">Mangrovibacter plantisponsor</name>
    <dbReference type="NCBI Taxonomy" id="451513"/>
    <lineage>
        <taxon>Bacteria</taxon>
        <taxon>Pseudomonadati</taxon>
        <taxon>Pseudomonadota</taxon>
        <taxon>Gammaproteobacteria</taxon>
        <taxon>Enterobacterales</taxon>
        <taxon>Enterobacteriaceae</taxon>
        <taxon>Mangrovibacter</taxon>
    </lineage>
</organism>
<gene>
    <name evidence="1" type="ORF">DES37_1283</name>
</gene>
<evidence type="ECO:0008006" key="3">
    <source>
        <dbReference type="Google" id="ProtNLM"/>
    </source>
</evidence>
<dbReference type="InterPro" id="IPR036866">
    <property type="entry name" value="RibonucZ/Hydroxyglut_hydro"/>
</dbReference>
<dbReference type="SUPFAM" id="SSF56281">
    <property type="entry name" value="Metallo-hydrolase/oxidoreductase"/>
    <property type="match status" value="1"/>
</dbReference>
<evidence type="ECO:0000313" key="2">
    <source>
        <dbReference type="Proteomes" id="UP000246744"/>
    </source>
</evidence>
<comment type="caution">
    <text evidence="1">The sequence shown here is derived from an EMBL/GenBank/DDBJ whole genome shotgun (WGS) entry which is preliminary data.</text>
</comment>
<dbReference type="RefSeq" id="WP_110028218.1">
    <property type="nucleotide sequence ID" value="NZ_QGTS01000028.1"/>
</dbReference>
<evidence type="ECO:0000313" key="1">
    <source>
        <dbReference type="EMBL" id="PWV99572.1"/>
    </source>
</evidence>
<accession>A0A317PHA5</accession>
<sequence length="363" mass="40159">MSSAPVFECEAAVFGKGVGESILVKLSINEWMIVDSCMDGNNQPAALSFLKSNGIDVETDVKLIMISHFHDDHIRGLSETIEQCKSAIVVISAALNTNEFEKYINALSINGQEMAKTKEINKIMALLPSLDAEDRIKYAKRDCLLYRSGSNIEVHALSPCDRDITKSKLDFVNSLKVASNSREVASAAGRLVNPNHYCIVTRIMSPTSQNNEILLGADLETSKQEGWEAVCEAVNSPKNKKTGLFKLPHHGSKTGYHARTWDELIKLNPVSVLTTYDNSSLPRCDMINIYKNLSSTVYCASKPKDLIETQKDKGKFAEALDITKKMGSTVKAIHNNSQYGYIYFNKCLTNQMTAETFLAATIL</sequence>
<proteinExistence type="predicted"/>
<dbReference type="Gene3D" id="3.60.15.10">
    <property type="entry name" value="Ribonuclease Z/Hydroxyacylglutathione hydrolase-like"/>
    <property type="match status" value="1"/>
</dbReference>
<dbReference type="Proteomes" id="UP000246744">
    <property type="component" value="Unassembled WGS sequence"/>
</dbReference>
<dbReference type="OrthoDB" id="5443440at2"/>
<dbReference type="EMBL" id="QGTS01000028">
    <property type="protein sequence ID" value="PWV99572.1"/>
    <property type="molecule type" value="Genomic_DNA"/>
</dbReference>
<protein>
    <recommendedName>
        <fullName evidence="3">Metallo-beta-lactamase superfamily protein</fullName>
    </recommendedName>
</protein>
<keyword evidence="2" id="KW-1185">Reference proteome</keyword>
<dbReference type="AlphaFoldDB" id="A0A317PHA5"/>